<reference evidence="1 2" key="1">
    <citation type="submission" date="2024-09" db="EMBL/GenBank/DDBJ databases">
        <authorList>
            <person name="Sun Q."/>
            <person name="Mori K."/>
        </authorList>
    </citation>
    <scope>NUCLEOTIDE SEQUENCE [LARGE SCALE GENOMIC DNA]</scope>
    <source>
        <strain evidence="1 2">NCAIM B.02301</strain>
    </source>
</reference>
<evidence type="ECO:0008006" key="3">
    <source>
        <dbReference type="Google" id="ProtNLM"/>
    </source>
</evidence>
<evidence type="ECO:0000313" key="2">
    <source>
        <dbReference type="Proteomes" id="UP001589833"/>
    </source>
</evidence>
<evidence type="ECO:0000313" key="1">
    <source>
        <dbReference type="EMBL" id="MFC0557644.1"/>
    </source>
</evidence>
<keyword evidence="2" id="KW-1185">Reference proteome</keyword>
<sequence>MSKKTAPLLYIYQRKEADVEAINQEFIYKKFKVHVEAKSSVEKNEYILDHHFEEIATEKMTISEKLEYLITSPTDQGIKIEVDDEVYKGHIKEVKSNSIVIVTEEEQVQLNINEVTAVQIL</sequence>
<protein>
    <recommendedName>
        <fullName evidence="3">YolD-like family protein</fullName>
    </recommendedName>
</protein>
<dbReference type="EMBL" id="JBHLTR010000003">
    <property type="protein sequence ID" value="MFC0557644.1"/>
    <property type="molecule type" value="Genomic_DNA"/>
</dbReference>
<proteinExistence type="predicted"/>
<dbReference type="RefSeq" id="WP_273842885.1">
    <property type="nucleotide sequence ID" value="NZ_JAQQWT010000006.1"/>
</dbReference>
<gene>
    <name evidence="1" type="ORF">ACFFH4_01085</name>
</gene>
<name>A0ABV6NAZ5_9BACI</name>
<accession>A0ABV6NAZ5</accession>
<dbReference type="Proteomes" id="UP001589833">
    <property type="component" value="Unassembled WGS sequence"/>
</dbReference>
<organism evidence="1 2">
    <name type="scientific">Halalkalibacter alkalisediminis</name>
    <dbReference type="NCBI Taxonomy" id="935616"/>
    <lineage>
        <taxon>Bacteria</taxon>
        <taxon>Bacillati</taxon>
        <taxon>Bacillota</taxon>
        <taxon>Bacilli</taxon>
        <taxon>Bacillales</taxon>
        <taxon>Bacillaceae</taxon>
        <taxon>Halalkalibacter</taxon>
    </lineage>
</organism>
<comment type="caution">
    <text evidence="1">The sequence shown here is derived from an EMBL/GenBank/DDBJ whole genome shotgun (WGS) entry which is preliminary data.</text>
</comment>